<gene>
    <name evidence="1" type="ORF">LPLAT_LOCUS4305</name>
</gene>
<proteinExistence type="predicted"/>
<reference evidence="1" key="1">
    <citation type="submission" date="2024-04" db="EMBL/GenBank/DDBJ databases">
        <authorList>
            <consortium name="Molecular Ecology Group"/>
        </authorList>
    </citation>
    <scope>NUCLEOTIDE SEQUENCE</scope>
</reference>
<organism evidence="1 2">
    <name type="scientific">Lasius platythorax</name>
    <dbReference type="NCBI Taxonomy" id="488582"/>
    <lineage>
        <taxon>Eukaryota</taxon>
        <taxon>Metazoa</taxon>
        <taxon>Ecdysozoa</taxon>
        <taxon>Arthropoda</taxon>
        <taxon>Hexapoda</taxon>
        <taxon>Insecta</taxon>
        <taxon>Pterygota</taxon>
        <taxon>Neoptera</taxon>
        <taxon>Endopterygota</taxon>
        <taxon>Hymenoptera</taxon>
        <taxon>Apocrita</taxon>
        <taxon>Aculeata</taxon>
        <taxon>Formicoidea</taxon>
        <taxon>Formicidae</taxon>
        <taxon>Formicinae</taxon>
        <taxon>Lasius</taxon>
        <taxon>Lasius</taxon>
    </lineage>
</organism>
<name>A0AAV2NF64_9HYME</name>
<evidence type="ECO:0000313" key="2">
    <source>
        <dbReference type="Proteomes" id="UP001497644"/>
    </source>
</evidence>
<accession>A0AAV2NF64</accession>
<keyword evidence="2" id="KW-1185">Reference proteome</keyword>
<evidence type="ECO:0000313" key="1">
    <source>
        <dbReference type="EMBL" id="CAL1678455.1"/>
    </source>
</evidence>
<dbReference type="Proteomes" id="UP001497644">
    <property type="component" value="Chromosome 14"/>
</dbReference>
<sequence length="74" mass="8114">MTFTARRNKRASFPAESVNFANASEIYPLITVVAVGSLDSPTTTRKSEDIVERRHAKDSIEYGSAAPIESVSLR</sequence>
<dbReference type="AlphaFoldDB" id="A0AAV2NF64"/>
<protein>
    <submittedName>
        <fullName evidence="1">Uncharacterized protein</fullName>
    </submittedName>
</protein>
<dbReference type="EMBL" id="OZ034837">
    <property type="protein sequence ID" value="CAL1678455.1"/>
    <property type="molecule type" value="Genomic_DNA"/>
</dbReference>